<keyword evidence="3" id="KW-0804">Transcription</keyword>
<dbReference type="SUPFAM" id="SSF48008">
    <property type="entry name" value="GntR ligand-binding domain-like"/>
    <property type="match status" value="1"/>
</dbReference>
<dbReference type="AlphaFoldDB" id="O24839"/>
<protein>
    <submittedName>
        <fullName evidence="5">VanR</fullName>
    </submittedName>
</protein>
<dbReference type="PANTHER" id="PTHR43537:SF51">
    <property type="entry name" value="HTH-TYPE TRANSCRIPTIONAL REGULATOR LGOR-RELATED"/>
    <property type="match status" value="1"/>
</dbReference>
<dbReference type="InterPro" id="IPR036390">
    <property type="entry name" value="WH_DNA-bd_sf"/>
</dbReference>
<dbReference type="Gene3D" id="1.10.10.10">
    <property type="entry name" value="Winged helix-like DNA-binding domain superfamily/Winged helix DNA-binding domain"/>
    <property type="match status" value="1"/>
</dbReference>
<dbReference type="SMART" id="SM00895">
    <property type="entry name" value="FCD"/>
    <property type="match status" value="1"/>
</dbReference>
<reference evidence="5" key="1">
    <citation type="journal article" date="1999" name="J. Bacteriol.">
        <title>Genetic analysis of a chromosomal region containing vanA and vanB, genes required for conversion of either ferulate or vanillate to protocatechuate in Acinetobacter.</title>
        <authorList>
            <person name="Segura A."/>
            <person name="Bunz P.V."/>
            <person name="D'Argenio D.A."/>
            <person name="Ornston L.N."/>
        </authorList>
    </citation>
    <scope>NUCLEOTIDE SEQUENCE</scope>
    <source>
        <strain evidence="5">ADP1</strain>
    </source>
</reference>
<keyword evidence="2" id="KW-0238">DNA-binding</keyword>
<proteinExistence type="predicted"/>
<feature type="domain" description="HTH gntR-type" evidence="4">
    <location>
        <begin position="1"/>
        <end position="68"/>
    </location>
</feature>
<evidence type="ECO:0000256" key="2">
    <source>
        <dbReference type="ARBA" id="ARBA00023125"/>
    </source>
</evidence>
<organism evidence="5">
    <name type="scientific">Acinetobacter baylyi (strain ATCC 33305 / BD413 / ADP1)</name>
    <dbReference type="NCBI Taxonomy" id="62977"/>
    <lineage>
        <taxon>Bacteria</taxon>
        <taxon>Pseudomonadati</taxon>
        <taxon>Pseudomonadota</taxon>
        <taxon>Gammaproteobacteria</taxon>
        <taxon>Moraxellales</taxon>
        <taxon>Moraxellaceae</taxon>
        <taxon>Acinetobacter</taxon>
    </lineage>
</organism>
<dbReference type="SMART" id="SM00345">
    <property type="entry name" value="HTH_GNTR"/>
    <property type="match status" value="1"/>
</dbReference>
<dbReference type="Pfam" id="PF00392">
    <property type="entry name" value="GntR"/>
    <property type="match status" value="1"/>
</dbReference>
<dbReference type="Pfam" id="PF07729">
    <property type="entry name" value="FCD"/>
    <property type="match status" value="1"/>
</dbReference>
<dbReference type="InterPro" id="IPR008920">
    <property type="entry name" value="TF_FadR/GntR_C"/>
</dbReference>
<dbReference type="InterPro" id="IPR036388">
    <property type="entry name" value="WH-like_DNA-bd_sf"/>
</dbReference>
<dbReference type="PROSITE" id="PS50949">
    <property type="entry name" value="HTH_GNTR"/>
    <property type="match status" value="1"/>
</dbReference>
<dbReference type="SUPFAM" id="SSF46785">
    <property type="entry name" value="Winged helix' DNA-binding domain"/>
    <property type="match status" value="1"/>
</dbReference>
<dbReference type="GO" id="GO:0003700">
    <property type="term" value="F:DNA-binding transcription factor activity"/>
    <property type="evidence" value="ECO:0007669"/>
    <property type="project" value="InterPro"/>
</dbReference>
<dbReference type="InterPro" id="IPR000524">
    <property type="entry name" value="Tscrpt_reg_HTH_GntR"/>
</dbReference>
<evidence type="ECO:0000259" key="4">
    <source>
        <dbReference type="PROSITE" id="PS50949"/>
    </source>
</evidence>
<evidence type="ECO:0000256" key="3">
    <source>
        <dbReference type="ARBA" id="ARBA00023163"/>
    </source>
</evidence>
<dbReference type="InterPro" id="IPR011711">
    <property type="entry name" value="GntR_C"/>
</dbReference>
<dbReference type="EMBL" id="AF009672">
    <property type="protein sequence ID" value="AAC27105.1"/>
    <property type="molecule type" value="Genomic_DNA"/>
</dbReference>
<gene>
    <name evidence="5" type="primary">vanR</name>
</gene>
<accession>O24839</accession>
<evidence type="ECO:0000313" key="5">
    <source>
        <dbReference type="EMBL" id="AAC27105.1"/>
    </source>
</evidence>
<dbReference type="PANTHER" id="PTHR43537">
    <property type="entry name" value="TRANSCRIPTIONAL REGULATOR, GNTR FAMILY"/>
    <property type="match status" value="1"/>
</dbReference>
<sequence length="251" mass="28533">MSSGHQVLIKLRKMIIDGELEGGSRIAEIPTAELLGVSRQPIRMAFRLLEQEGLLIKNPTRGYVVREISDELVHDALEVRGVLEGLAAKTIAEQGLTEQQKNILHGCIEETEKLFNGRNEFGDEELEKYHHYNVIFHDTIIEGAKNIALMQALAKNNQLPLASAQAITYDQNRALSEYRRLHYAHLQHCSIYNALVNRQAGRAENLMREHSSVFVTRRDCTSDFSGCPSKKLLYMGLMYRRKTELLSKIND</sequence>
<evidence type="ECO:0000256" key="1">
    <source>
        <dbReference type="ARBA" id="ARBA00023015"/>
    </source>
</evidence>
<dbReference type="CDD" id="cd07377">
    <property type="entry name" value="WHTH_GntR"/>
    <property type="match status" value="1"/>
</dbReference>
<dbReference type="GO" id="GO:0003677">
    <property type="term" value="F:DNA binding"/>
    <property type="evidence" value="ECO:0007669"/>
    <property type="project" value="UniProtKB-KW"/>
</dbReference>
<keyword evidence="1" id="KW-0805">Transcription regulation</keyword>
<dbReference type="Gene3D" id="1.20.120.530">
    <property type="entry name" value="GntR ligand-binding domain-like"/>
    <property type="match status" value="1"/>
</dbReference>
<name>O24839_ACIAD</name>